<dbReference type="GO" id="GO:0051015">
    <property type="term" value="F:actin filament binding"/>
    <property type="evidence" value="ECO:0007669"/>
    <property type="project" value="TreeGrafter"/>
</dbReference>
<feature type="region of interest" description="Disordered" evidence="3">
    <location>
        <begin position="200"/>
        <end position="224"/>
    </location>
</feature>
<sequence>MPHTNPQSGGNSSSSSSNSSLDIGSPPLKKESSSCSNAMIEKLAKRTSGLLSRTSERRKRHKYPPGVILMLERGEWSQAATRAKKYPGECKTWATIKKTSPGGNKEEDGHQKISTMSSLTLNASSSSIGTANTIVSTNTESSNATGGSDDKRDKRNPEKRVSSIKCKALHHACHRLRSIHSYRSRHPDISAAGTAYGTRSMSLVNGNSSPHTTPPPQEPPEEEDEWVEACKCIMTLIELHPEACGERESRHGCLPLHLAAFAMCETPPPPSAYLASSPSSSAPPPLSGSHHSPHRSSNTHVISPLSTTQSPIARPKLNGRSFSTGSHGSSSIGGMSAMISAENVGGAVGIECQAEDLHAMIQPQHENDAGDRSLPSKSAPQLHISPPPLSKTTITPPPQALSPALRQRHLKINSARRERYSLLVLNALLDAYPKGIRVDSEGGRLPLHTAVAGRATAAVISTLIQAYSAGARQRTKDGYLPLHLAAYWGVSHPEVAPMLLRAYPDATLGRNRWERTPLEEALVMAGENGRQHQIELVRALRKHPDYWARPPVEMGLMLSPHSHNSRGTPSPRPRRSREMAGRPKREEGEDQGGKHLVDVDETITDLSSDEEDYCGMLESAPSAPLMDEHDSKHNMLNRFSPTNLIRKSTAKPSHNNPQFTQLCCRSNKPSPSPLHPLMPHPYATEQLDVNVFLLLKTNSWAAILSRLESHPSEAAEIRPVTVRGGYGARVNPLYAVSERHPPLEVIESLIEACPDAASTRKVPGSQLPLHAACTWRASSGVVGFLLAAYPAGAKAKDDFANLPLHCACFSGADAQVVESLVCTYPRGVWARNGQGSTPADIVRRLRHPNRAELLDMLEKRSLDLMLKRRRKLGDSVVADEPIITDDSFDGSKQSSEDSLCQDNIGRKTNENGSDDKVDGMLWI</sequence>
<evidence type="ECO:0000256" key="2">
    <source>
        <dbReference type="ARBA" id="ARBA00023043"/>
    </source>
</evidence>
<feature type="region of interest" description="Disordered" evidence="3">
    <location>
        <begin position="270"/>
        <end position="334"/>
    </location>
</feature>
<dbReference type="PANTHER" id="PTHR24153">
    <property type="entry name" value="ESPIN"/>
    <property type="match status" value="1"/>
</dbReference>
<protein>
    <submittedName>
        <fullName evidence="4">Uncharacterized protein</fullName>
    </submittedName>
</protein>
<organism evidence="4">
    <name type="scientific">Ditylum brightwellii</name>
    <dbReference type="NCBI Taxonomy" id="49249"/>
    <lineage>
        <taxon>Eukaryota</taxon>
        <taxon>Sar</taxon>
        <taxon>Stramenopiles</taxon>
        <taxon>Ochrophyta</taxon>
        <taxon>Bacillariophyta</taxon>
        <taxon>Mediophyceae</taxon>
        <taxon>Lithodesmiophycidae</taxon>
        <taxon>Lithodesmiales</taxon>
        <taxon>Lithodesmiaceae</taxon>
        <taxon>Ditylum</taxon>
    </lineage>
</organism>
<feature type="compositionally biased region" description="Low complexity" evidence="3">
    <location>
        <begin position="8"/>
        <end position="20"/>
    </location>
</feature>
<reference evidence="4" key="1">
    <citation type="submission" date="2021-01" db="EMBL/GenBank/DDBJ databases">
        <authorList>
            <person name="Corre E."/>
            <person name="Pelletier E."/>
            <person name="Niang G."/>
            <person name="Scheremetjew M."/>
            <person name="Finn R."/>
            <person name="Kale V."/>
            <person name="Holt S."/>
            <person name="Cochrane G."/>
            <person name="Meng A."/>
            <person name="Brown T."/>
            <person name="Cohen L."/>
        </authorList>
    </citation>
    <scope>NUCLEOTIDE SEQUENCE</scope>
    <source>
        <strain evidence="4">GSO104</strain>
    </source>
</reference>
<dbReference type="Gene3D" id="1.25.40.20">
    <property type="entry name" value="Ankyrin repeat-containing domain"/>
    <property type="match status" value="2"/>
</dbReference>
<feature type="region of interest" description="Disordered" evidence="3">
    <location>
        <begin position="1"/>
        <end position="66"/>
    </location>
</feature>
<feature type="region of interest" description="Disordered" evidence="3">
    <location>
        <begin position="557"/>
        <end position="595"/>
    </location>
</feature>
<feature type="region of interest" description="Disordered" evidence="3">
    <location>
        <begin position="132"/>
        <end position="162"/>
    </location>
</feature>
<feature type="region of interest" description="Disordered" evidence="3">
    <location>
        <begin position="886"/>
        <end position="918"/>
    </location>
</feature>
<feature type="compositionally biased region" description="Basic and acidic residues" evidence="3">
    <location>
        <begin position="576"/>
        <end position="595"/>
    </location>
</feature>
<feature type="compositionally biased region" description="Polar residues" evidence="3">
    <location>
        <begin position="298"/>
        <end position="311"/>
    </location>
</feature>
<dbReference type="GO" id="GO:0051017">
    <property type="term" value="P:actin filament bundle assembly"/>
    <property type="evidence" value="ECO:0007669"/>
    <property type="project" value="TreeGrafter"/>
</dbReference>
<feature type="compositionally biased region" description="Polar residues" evidence="3">
    <location>
        <begin position="200"/>
        <end position="211"/>
    </location>
</feature>
<proteinExistence type="predicted"/>
<dbReference type="InterPro" id="IPR052420">
    <property type="entry name" value="Espin/Espin-like"/>
</dbReference>
<keyword evidence="1" id="KW-0677">Repeat</keyword>
<feature type="compositionally biased region" description="Basic and acidic residues" evidence="3">
    <location>
        <begin position="148"/>
        <end position="161"/>
    </location>
</feature>
<feature type="compositionally biased region" description="Polar residues" evidence="3">
    <location>
        <begin position="132"/>
        <end position="146"/>
    </location>
</feature>
<accession>A0A6S8VGL7</accession>
<evidence type="ECO:0000256" key="1">
    <source>
        <dbReference type="ARBA" id="ARBA00022737"/>
    </source>
</evidence>
<evidence type="ECO:0000313" key="4">
    <source>
        <dbReference type="EMBL" id="CAE4600073.1"/>
    </source>
</evidence>
<feature type="compositionally biased region" description="Pro residues" evidence="3">
    <location>
        <begin position="385"/>
        <end position="400"/>
    </location>
</feature>
<evidence type="ECO:0000256" key="3">
    <source>
        <dbReference type="SAM" id="MobiDB-lite"/>
    </source>
</evidence>
<dbReference type="InterPro" id="IPR036770">
    <property type="entry name" value="Ankyrin_rpt-contain_sf"/>
</dbReference>
<feature type="compositionally biased region" description="Low complexity" evidence="3">
    <location>
        <begin position="319"/>
        <end position="334"/>
    </location>
</feature>
<feature type="compositionally biased region" description="Basic and acidic residues" evidence="3">
    <location>
        <begin position="904"/>
        <end position="918"/>
    </location>
</feature>
<dbReference type="SUPFAM" id="SSF48403">
    <property type="entry name" value="Ankyrin repeat"/>
    <property type="match status" value="1"/>
</dbReference>
<dbReference type="GO" id="GO:0005737">
    <property type="term" value="C:cytoplasm"/>
    <property type="evidence" value="ECO:0007669"/>
    <property type="project" value="TreeGrafter"/>
</dbReference>
<name>A0A6S8VGL7_9STRA</name>
<keyword evidence="2" id="KW-0040">ANK repeat</keyword>
<dbReference type="AlphaFoldDB" id="A0A6S8VGL7"/>
<feature type="compositionally biased region" description="Polar residues" evidence="3">
    <location>
        <begin position="890"/>
        <end position="901"/>
    </location>
</feature>
<feature type="region of interest" description="Disordered" evidence="3">
    <location>
        <begin position="366"/>
        <end position="403"/>
    </location>
</feature>
<dbReference type="PANTHER" id="PTHR24153:SF8">
    <property type="entry name" value="FORKED, ISOFORM F"/>
    <property type="match status" value="1"/>
</dbReference>
<gene>
    <name evidence="4" type="ORF">DBRI00130_LOCUS11165</name>
</gene>
<dbReference type="EMBL" id="HBNS01013868">
    <property type="protein sequence ID" value="CAE4600073.1"/>
    <property type="molecule type" value="Transcribed_RNA"/>
</dbReference>